<accession>A0A5N6GCT8</accession>
<name>A0A5N6GCT8_ASPFL</name>
<dbReference type="EMBL" id="ML734763">
    <property type="protein sequence ID" value="KAB8240231.1"/>
    <property type="molecule type" value="Genomic_DNA"/>
</dbReference>
<proteinExistence type="predicted"/>
<protein>
    <submittedName>
        <fullName evidence="1">Uncharacterized protein</fullName>
    </submittedName>
</protein>
<sequence length="140" mass="15690">MVEPNHSEAHCQSSSQNNFPLGGTNCFTVKIIPHLHDSLDANGDADLNQPFNISWLEYFYDDDKLGKEVTSRVIIEDGQLKSEASKLHPLLYEPDILKELSRDPRIGRYIAVFGRADDERRVCSLVFRISGATPLDSTAV</sequence>
<gene>
    <name evidence="1" type="ORF">BDV35DRAFT_398828</name>
</gene>
<evidence type="ECO:0000313" key="1">
    <source>
        <dbReference type="EMBL" id="KAB8240231.1"/>
    </source>
</evidence>
<dbReference type="Proteomes" id="UP000325434">
    <property type="component" value="Unassembled WGS sequence"/>
</dbReference>
<dbReference type="AlphaFoldDB" id="A0A5N6GCT8"/>
<reference evidence="1" key="1">
    <citation type="submission" date="2019-04" db="EMBL/GenBank/DDBJ databases">
        <title>Friends and foes A comparative genomics study of 23 Aspergillus species from section Flavi.</title>
        <authorList>
            <consortium name="DOE Joint Genome Institute"/>
            <person name="Kjaerbolling I."/>
            <person name="Vesth T."/>
            <person name="Frisvad J.C."/>
            <person name="Nybo J.L."/>
            <person name="Theobald S."/>
            <person name="Kildgaard S."/>
            <person name="Isbrandt T."/>
            <person name="Kuo A."/>
            <person name="Sato A."/>
            <person name="Lyhne E.K."/>
            <person name="Kogle M.E."/>
            <person name="Wiebenga A."/>
            <person name="Kun R.S."/>
            <person name="Lubbers R.J."/>
            <person name="Makela M.R."/>
            <person name="Barry K."/>
            <person name="Chovatia M."/>
            <person name="Clum A."/>
            <person name="Daum C."/>
            <person name="Haridas S."/>
            <person name="He G."/>
            <person name="LaButti K."/>
            <person name="Lipzen A."/>
            <person name="Mondo S."/>
            <person name="Riley R."/>
            <person name="Salamov A."/>
            <person name="Simmons B.A."/>
            <person name="Magnuson J.K."/>
            <person name="Henrissat B."/>
            <person name="Mortensen U.H."/>
            <person name="Larsen T.O."/>
            <person name="Devries R.P."/>
            <person name="Grigoriev I.V."/>
            <person name="Machida M."/>
            <person name="Baker S.E."/>
            <person name="Andersen M.R."/>
        </authorList>
    </citation>
    <scope>NUCLEOTIDE SEQUENCE [LARGE SCALE GENOMIC DNA]</scope>
    <source>
        <strain evidence="1">CBS 121.62</strain>
    </source>
</reference>
<organism evidence="1">
    <name type="scientific">Aspergillus flavus</name>
    <dbReference type="NCBI Taxonomy" id="5059"/>
    <lineage>
        <taxon>Eukaryota</taxon>
        <taxon>Fungi</taxon>
        <taxon>Dikarya</taxon>
        <taxon>Ascomycota</taxon>
        <taxon>Pezizomycotina</taxon>
        <taxon>Eurotiomycetes</taxon>
        <taxon>Eurotiomycetidae</taxon>
        <taxon>Eurotiales</taxon>
        <taxon>Aspergillaceae</taxon>
        <taxon>Aspergillus</taxon>
        <taxon>Aspergillus subgen. Circumdati</taxon>
    </lineage>
</organism>